<organism evidence="1 2">
    <name type="scientific">Hymenobacter crusticola</name>
    <dbReference type="NCBI Taxonomy" id="1770526"/>
    <lineage>
        <taxon>Bacteria</taxon>
        <taxon>Pseudomonadati</taxon>
        <taxon>Bacteroidota</taxon>
        <taxon>Cytophagia</taxon>
        <taxon>Cytophagales</taxon>
        <taxon>Hymenobacteraceae</taxon>
        <taxon>Hymenobacter</taxon>
    </lineage>
</organism>
<comment type="caution">
    <text evidence="1">The sequence shown here is derived from an EMBL/GenBank/DDBJ whole genome shotgun (WGS) entry which is preliminary data.</text>
</comment>
<name>A0A243W958_9BACT</name>
<proteinExistence type="predicted"/>
<gene>
    <name evidence="1" type="ORF">BXP70_20165</name>
</gene>
<dbReference type="Proteomes" id="UP000194873">
    <property type="component" value="Unassembled WGS sequence"/>
</dbReference>
<reference evidence="1 2" key="1">
    <citation type="submission" date="2017-01" db="EMBL/GenBank/DDBJ databases">
        <title>A new Hymenobacter.</title>
        <authorList>
            <person name="Liang Y."/>
            <person name="Feng F."/>
        </authorList>
    </citation>
    <scope>NUCLEOTIDE SEQUENCE [LARGE SCALE GENOMIC DNA]</scope>
    <source>
        <strain evidence="1">MIMBbqt21</strain>
    </source>
</reference>
<sequence>MTYSQLFTTLRSFVLLGLVAYGLASCEKEPVDTYYQLQSEPGLALLGANVTTITKYAPSETITIFMGYNQTDQVRDFTIFQVVANQDSMVVGTYPVNNPFVDPTSKLLIQPIEYVVPANLANKTAVRVDVTTNFTNGGSRMRRFTYNVAAAPTLKLAATAPITYRNGLAATAQSANDLVGYSLVINEGGIATVPTTPTTSTLFKAVDSLSYFYQIGTQTPVRIGSVRNPTTGAANTRTIDLRVPTAATTGQSVQFVFVAYSKPAPSSQPYAASVVTPAITVAAPTPLPTVRRGSVSFGPGSSPDSLAFNLKLGQNEPAANAATAKDLIATGSTATSVTLAAGNTTRVFQVPASLVPATYYTQSSANTVGNFVFQNTLVADLGSAAVGSVYAVKVRGTGEVMLLRITGVRLGTNSSIARVKFEYRSL</sequence>
<evidence type="ECO:0000313" key="1">
    <source>
        <dbReference type="EMBL" id="OUJ71940.1"/>
    </source>
</evidence>
<accession>A0A243W958</accession>
<dbReference type="AlphaFoldDB" id="A0A243W958"/>
<dbReference type="RefSeq" id="WP_086595915.1">
    <property type="nucleotide sequence ID" value="NZ_MTSE01000013.1"/>
</dbReference>
<dbReference type="EMBL" id="MTSE01000013">
    <property type="protein sequence ID" value="OUJ71940.1"/>
    <property type="molecule type" value="Genomic_DNA"/>
</dbReference>
<evidence type="ECO:0000313" key="2">
    <source>
        <dbReference type="Proteomes" id="UP000194873"/>
    </source>
</evidence>
<keyword evidence="2" id="KW-1185">Reference proteome</keyword>
<protein>
    <submittedName>
        <fullName evidence="1">Uncharacterized protein</fullName>
    </submittedName>
</protein>
<dbReference type="OrthoDB" id="865827at2"/>